<dbReference type="AlphaFoldDB" id="A0A447I904"/>
<accession>A0A447I904</accession>
<evidence type="ECO:0000313" key="2">
    <source>
        <dbReference type="Proteomes" id="UP000268844"/>
    </source>
</evidence>
<reference evidence="1 2" key="1">
    <citation type="submission" date="2018-12" db="EMBL/GenBank/DDBJ databases">
        <authorList>
            <person name="Criscuolo A."/>
        </authorList>
    </citation>
    <scope>NUCLEOTIDE SEQUENCE [LARGE SCALE GENOMIC DNA]</scope>
    <source>
        <strain evidence="1">ACIP1116281</strain>
    </source>
</reference>
<keyword evidence="2" id="KW-1185">Reference proteome</keyword>
<dbReference type="RefSeq" id="WP_164550253.1">
    <property type="nucleotide sequence ID" value="NZ_JBHTMH010000001.1"/>
</dbReference>
<sequence>MANANKEPPISHDILNKVKSLIQKRVDWENNERKASRKVQYAIIGETYEAYLGAKKDPIAYRKVARELGLKVSANMDTANLVAKIVFGTDEPGRLPGIAAVLRKAAEDELQPAEVPAWLEVSGGIQGVRSAKDDANPGSVSKKADDARTLLNSGVVKGVVVPDFGASDGVADETGFALAIVKVGPSNQVEIIHISSNKSALNAVLAEYAERHGQTIGTDDSPEDTLEVELRSMRKQSLDRAYEEALR</sequence>
<name>A0A447I904_9HYPH</name>
<dbReference type="Proteomes" id="UP000268844">
    <property type="component" value="Unassembled WGS sequence"/>
</dbReference>
<proteinExistence type="predicted"/>
<evidence type="ECO:0000313" key="1">
    <source>
        <dbReference type="EMBL" id="VDS03888.1"/>
    </source>
</evidence>
<protein>
    <submittedName>
        <fullName evidence="1">Uncharacterized protein</fullName>
    </submittedName>
</protein>
<gene>
    <name evidence="1" type="ORF">DEVEQU_01017</name>
</gene>
<dbReference type="EMBL" id="UZWD01000017">
    <property type="protein sequence ID" value="VDS03888.1"/>
    <property type="molecule type" value="Genomic_DNA"/>
</dbReference>
<organism evidence="1 2">
    <name type="scientific">Devosia equisanguinis</name>
    <dbReference type="NCBI Taxonomy" id="2490941"/>
    <lineage>
        <taxon>Bacteria</taxon>
        <taxon>Pseudomonadati</taxon>
        <taxon>Pseudomonadota</taxon>
        <taxon>Alphaproteobacteria</taxon>
        <taxon>Hyphomicrobiales</taxon>
        <taxon>Devosiaceae</taxon>
        <taxon>Devosia</taxon>
    </lineage>
</organism>